<evidence type="ECO:0000313" key="3">
    <source>
        <dbReference type="Proteomes" id="UP001168821"/>
    </source>
</evidence>
<protein>
    <recommendedName>
        <fullName evidence="4">HTH CENPB-type domain-containing protein</fullName>
    </recommendedName>
</protein>
<dbReference type="SUPFAM" id="SSF57903">
    <property type="entry name" value="FYVE/PHD zinc finger"/>
    <property type="match status" value="1"/>
</dbReference>
<feature type="region of interest" description="Disordered" evidence="1">
    <location>
        <begin position="275"/>
        <end position="295"/>
    </location>
</feature>
<dbReference type="InterPro" id="IPR013083">
    <property type="entry name" value="Znf_RING/FYVE/PHD"/>
</dbReference>
<gene>
    <name evidence="2" type="ORF">Zmor_014465</name>
</gene>
<dbReference type="AlphaFoldDB" id="A0AA38IG07"/>
<organism evidence="2 3">
    <name type="scientific">Zophobas morio</name>
    <dbReference type="NCBI Taxonomy" id="2755281"/>
    <lineage>
        <taxon>Eukaryota</taxon>
        <taxon>Metazoa</taxon>
        <taxon>Ecdysozoa</taxon>
        <taxon>Arthropoda</taxon>
        <taxon>Hexapoda</taxon>
        <taxon>Insecta</taxon>
        <taxon>Pterygota</taxon>
        <taxon>Neoptera</taxon>
        <taxon>Endopterygota</taxon>
        <taxon>Coleoptera</taxon>
        <taxon>Polyphaga</taxon>
        <taxon>Cucujiformia</taxon>
        <taxon>Tenebrionidae</taxon>
        <taxon>Zophobas</taxon>
    </lineage>
</organism>
<dbReference type="Proteomes" id="UP001168821">
    <property type="component" value="Unassembled WGS sequence"/>
</dbReference>
<evidence type="ECO:0000256" key="1">
    <source>
        <dbReference type="SAM" id="MobiDB-lite"/>
    </source>
</evidence>
<evidence type="ECO:0008006" key="4">
    <source>
        <dbReference type="Google" id="ProtNLM"/>
    </source>
</evidence>
<sequence length="351" mass="39837">MPGKGNKERIKVKWNQHSLNKAFKLVEEGKSIREAARSTGMPFSTLQEGIKNKNSNTPQLGRNTVFTKDQEEDMAAQVKFLANIFYGCTSLQIRKMAYEYAVQNNIKHNFSTTHEMAGKDWLKGFMRRNNLSVRKAKGTSLNKATAFNREEVTLFFDSSSLLSQDKEFNATPSRILQVHNFEPIPSTSGVKHVTAKDLLPISRNNPVKTNTRVSRKQHAIIITGTPNKEALVQKETKKMMRTNKNVAGAKTGMTKKRKSKVADIKKVKKRVFQDTVSSDTSDSDTDMTDLRPDDDTDIEEELENKCVICDDYERDNELWYRCVLCGLWAHAECSGYESAEGYMCDLCHART</sequence>
<reference evidence="2" key="1">
    <citation type="journal article" date="2023" name="G3 (Bethesda)">
        <title>Whole genome assemblies of Zophobas morio and Tenebrio molitor.</title>
        <authorList>
            <person name="Kaur S."/>
            <person name="Stinson S.A."/>
            <person name="diCenzo G.C."/>
        </authorList>
    </citation>
    <scope>NUCLEOTIDE SEQUENCE</scope>
    <source>
        <strain evidence="2">QUZm001</strain>
    </source>
</reference>
<evidence type="ECO:0000313" key="2">
    <source>
        <dbReference type="EMBL" id="KAJ3655330.1"/>
    </source>
</evidence>
<dbReference type="EMBL" id="JALNTZ010000004">
    <property type="protein sequence ID" value="KAJ3655330.1"/>
    <property type="molecule type" value="Genomic_DNA"/>
</dbReference>
<name>A0AA38IG07_9CUCU</name>
<proteinExistence type="predicted"/>
<dbReference type="CDD" id="cd15517">
    <property type="entry name" value="PHD_TCF19_like"/>
    <property type="match status" value="1"/>
</dbReference>
<dbReference type="Gene3D" id="3.30.40.10">
    <property type="entry name" value="Zinc/RING finger domain, C3HC4 (zinc finger)"/>
    <property type="match status" value="1"/>
</dbReference>
<keyword evidence="3" id="KW-1185">Reference proteome</keyword>
<accession>A0AA38IG07</accession>
<dbReference type="InterPro" id="IPR011011">
    <property type="entry name" value="Znf_FYVE_PHD"/>
</dbReference>
<comment type="caution">
    <text evidence="2">The sequence shown here is derived from an EMBL/GenBank/DDBJ whole genome shotgun (WGS) entry which is preliminary data.</text>
</comment>